<reference evidence="5 6" key="1">
    <citation type="journal article" date="2018" name="Mol. Biol. Evol.">
        <title>Broad Genomic Sampling Reveals a Smut Pathogenic Ancestry of the Fungal Clade Ustilaginomycotina.</title>
        <authorList>
            <person name="Kijpornyongpan T."/>
            <person name="Mondo S.J."/>
            <person name="Barry K."/>
            <person name="Sandor L."/>
            <person name="Lee J."/>
            <person name="Lipzen A."/>
            <person name="Pangilinan J."/>
            <person name="LaButti K."/>
            <person name="Hainaut M."/>
            <person name="Henrissat B."/>
            <person name="Grigoriev I.V."/>
            <person name="Spatafora J.W."/>
            <person name="Aime M.C."/>
        </authorList>
    </citation>
    <scope>NUCLEOTIDE SEQUENCE [LARGE SCALE GENOMIC DNA]</scope>
    <source>
        <strain evidence="5 6">MCA 5214</strain>
    </source>
</reference>
<dbReference type="GO" id="GO:0031415">
    <property type="term" value="C:NatA complex"/>
    <property type="evidence" value="ECO:0007669"/>
    <property type="project" value="InterPro"/>
</dbReference>
<sequence>MDIRPARLADLLELQRTNLHCLPENYTLRYYLYHSLTWPQLSFVATDSKQRVVGYCLAKMEEEPKDGIQHGHVTSISVLRGYRRLGLAQKLMRQSQMAMRDVFDAEFVSLHVRRTNRAAIGLYRDTLGFEVHGVEKGYYADGEDALAMRLYLQKDKGKSSEV</sequence>
<dbReference type="InterPro" id="IPR045047">
    <property type="entry name" value="Ard1-like"/>
</dbReference>
<evidence type="ECO:0000313" key="5">
    <source>
        <dbReference type="EMBL" id="PWN27890.1"/>
    </source>
</evidence>
<dbReference type="InterPro" id="IPR000182">
    <property type="entry name" value="GNAT_dom"/>
</dbReference>
<dbReference type="Gene3D" id="3.40.630.30">
    <property type="match status" value="1"/>
</dbReference>
<dbReference type="Proteomes" id="UP000245884">
    <property type="component" value="Unassembled WGS sequence"/>
</dbReference>
<keyword evidence="6" id="KW-1185">Reference proteome</keyword>
<name>A0A316URE5_9BASI</name>
<protein>
    <submittedName>
        <fullName evidence="5">Putative N-terminal acetyltransferase complex subunit ARD1</fullName>
    </submittedName>
</protein>
<dbReference type="GeneID" id="37029356"/>
<dbReference type="Pfam" id="PF00583">
    <property type="entry name" value="Acetyltransf_1"/>
    <property type="match status" value="1"/>
</dbReference>
<dbReference type="PANTHER" id="PTHR23091:SF4">
    <property type="entry name" value="N-TERMINAL AMINO-ACID N(ALPHA)-ACETYLTRANSFERASE NATA"/>
    <property type="match status" value="1"/>
</dbReference>
<dbReference type="STRING" id="1569628.A0A316URE5"/>
<dbReference type="FunFam" id="3.40.630.30:FF:000037">
    <property type="entry name" value="N-alpha-acetyltransferase daf-31-like"/>
    <property type="match status" value="1"/>
</dbReference>
<dbReference type="OrthoDB" id="25586at2759"/>
<dbReference type="InterPro" id="IPR016181">
    <property type="entry name" value="Acyl_CoA_acyltransferase"/>
</dbReference>
<keyword evidence="2" id="KW-0012">Acyltransferase</keyword>
<comment type="similarity">
    <text evidence="3">Belongs to the acetyltransferase family. ARD1 subfamily.</text>
</comment>
<proteinExistence type="inferred from homology"/>
<dbReference type="SUPFAM" id="SSF55729">
    <property type="entry name" value="Acyl-CoA N-acyltransferases (Nat)"/>
    <property type="match status" value="1"/>
</dbReference>
<dbReference type="PROSITE" id="PS51186">
    <property type="entry name" value="GNAT"/>
    <property type="match status" value="1"/>
</dbReference>
<dbReference type="RefSeq" id="XP_025362502.1">
    <property type="nucleotide sequence ID" value="XM_025507533.1"/>
</dbReference>
<evidence type="ECO:0000256" key="2">
    <source>
        <dbReference type="ARBA" id="ARBA00023315"/>
    </source>
</evidence>
<organism evidence="5 6">
    <name type="scientific">Jaminaea rosea</name>
    <dbReference type="NCBI Taxonomy" id="1569628"/>
    <lineage>
        <taxon>Eukaryota</taxon>
        <taxon>Fungi</taxon>
        <taxon>Dikarya</taxon>
        <taxon>Basidiomycota</taxon>
        <taxon>Ustilaginomycotina</taxon>
        <taxon>Exobasidiomycetes</taxon>
        <taxon>Microstromatales</taxon>
        <taxon>Microstromatales incertae sedis</taxon>
        <taxon>Jaminaea</taxon>
    </lineage>
</organism>
<dbReference type="EMBL" id="KZ819666">
    <property type="protein sequence ID" value="PWN27890.1"/>
    <property type="molecule type" value="Genomic_DNA"/>
</dbReference>
<feature type="domain" description="N-acetyltransferase" evidence="4">
    <location>
        <begin position="1"/>
        <end position="153"/>
    </location>
</feature>
<keyword evidence="1 5" id="KW-0808">Transferase</keyword>
<evidence type="ECO:0000256" key="1">
    <source>
        <dbReference type="ARBA" id="ARBA00022679"/>
    </source>
</evidence>
<evidence type="ECO:0000256" key="3">
    <source>
        <dbReference type="ARBA" id="ARBA00025786"/>
    </source>
</evidence>
<dbReference type="PANTHER" id="PTHR23091">
    <property type="entry name" value="N-TERMINAL ACETYLTRANSFERASE"/>
    <property type="match status" value="1"/>
</dbReference>
<dbReference type="GO" id="GO:1990190">
    <property type="term" value="F:protein-N-terminal-glutamate acetyltransferase activity"/>
    <property type="evidence" value="ECO:0007669"/>
    <property type="project" value="TreeGrafter"/>
</dbReference>
<accession>A0A316URE5</accession>
<dbReference type="CDD" id="cd04301">
    <property type="entry name" value="NAT_SF"/>
    <property type="match status" value="1"/>
</dbReference>
<evidence type="ECO:0000259" key="4">
    <source>
        <dbReference type="PROSITE" id="PS51186"/>
    </source>
</evidence>
<evidence type="ECO:0000313" key="6">
    <source>
        <dbReference type="Proteomes" id="UP000245884"/>
    </source>
</evidence>
<gene>
    <name evidence="5" type="ORF">BDZ90DRAFT_245946</name>
</gene>
<dbReference type="GO" id="GO:1990189">
    <property type="term" value="F:protein N-terminal-serine acetyltransferase activity"/>
    <property type="evidence" value="ECO:0007669"/>
    <property type="project" value="TreeGrafter"/>
</dbReference>
<dbReference type="AlphaFoldDB" id="A0A316URE5"/>